<dbReference type="Proteomes" id="UP001318682">
    <property type="component" value="Chromosome"/>
</dbReference>
<dbReference type="InterPro" id="IPR029016">
    <property type="entry name" value="GAF-like_dom_sf"/>
</dbReference>
<keyword evidence="4" id="KW-0805">Transcription regulation</keyword>
<evidence type="ECO:0000259" key="7">
    <source>
        <dbReference type="PROSITE" id="PS50045"/>
    </source>
</evidence>
<keyword evidence="1" id="KW-0547">Nucleotide-binding</keyword>
<dbReference type="Pfam" id="PF25601">
    <property type="entry name" value="AAA_lid_14"/>
    <property type="match status" value="1"/>
</dbReference>
<name>A0ABZ2BPG2_9RHOB</name>
<dbReference type="InterPro" id="IPR002078">
    <property type="entry name" value="Sigma_54_int"/>
</dbReference>
<dbReference type="Pfam" id="PF02954">
    <property type="entry name" value="HTH_8"/>
    <property type="match status" value="1"/>
</dbReference>
<dbReference type="Gene3D" id="1.10.8.60">
    <property type="match status" value="1"/>
</dbReference>
<dbReference type="RefSeq" id="WP_187430899.1">
    <property type="nucleotide sequence ID" value="NZ_CP143423.1"/>
</dbReference>
<dbReference type="InterPro" id="IPR002197">
    <property type="entry name" value="HTH_Fis"/>
</dbReference>
<dbReference type="SUPFAM" id="SSF55781">
    <property type="entry name" value="GAF domain-like"/>
    <property type="match status" value="1"/>
</dbReference>
<accession>A0ABZ2BPG2</accession>
<dbReference type="PROSITE" id="PS50045">
    <property type="entry name" value="SIGMA54_INTERACT_4"/>
    <property type="match status" value="1"/>
</dbReference>
<evidence type="ECO:0000313" key="9">
    <source>
        <dbReference type="Proteomes" id="UP001318682"/>
    </source>
</evidence>
<dbReference type="CDD" id="cd00009">
    <property type="entry name" value="AAA"/>
    <property type="match status" value="1"/>
</dbReference>
<dbReference type="PANTHER" id="PTHR32071">
    <property type="entry name" value="TRANSCRIPTIONAL REGULATORY PROTEIN"/>
    <property type="match status" value="1"/>
</dbReference>
<organism evidence="8 9">
    <name type="scientific">Roseobacter fucihabitans</name>
    <dbReference type="NCBI Taxonomy" id="1537242"/>
    <lineage>
        <taxon>Bacteria</taxon>
        <taxon>Pseudomonadati</taxon>
        <taxon>Pseudomonadota</taxon>
        <taxon>Alphaproteobacteria</taxon>
        <taxon>Rhodobacterales</taxon>
        <taxon>Roseobacteraceae</taxon>
        <taxon>Roseobacter</taxon>
    </lineage>
</organism>
<dbReference type="Pfam" id="PF01590">
    <property type="entry name" value="GAF"/>
    <property type="match status" value="1"/>
</dbReference>
<sequence length="607" mass="65319">MSATDHIREIEAALSCAPVARDAFVVESWRRCVEQHGLDPARPSPAYIVPETQLRAHQERAQRLTSIARSGVAELFRQVAGQNYVLMLTDAQGVTVDFFGDANFEEDLRASGLFLGADWSEAQSGTSGVGTCLATGTAVTVHQQDHFDPHHIPLSCSAAPIHDLDGSLAAVLDVSLLRSPQPKSTQALALHMVTSAARRIELANLMAGMRNNWVLRFSARPEFLEVDPEAALGIDDSGRIIAGTHHALALLAGAEGAPVLGCPVGDFFSLEVEDLPAYSRASPSEERRLFLASGRCVYAHAIAPQPATRPRPVPMPPLPAPLAALHAGDSAVAKTLRVAANLAQTDLPIWITGASGTGKERLARAIHKVRDETAPFVVLQCADFPERELDDILFGDGRGQGGLIRAAQYGVLFLDQIDELPRNIQSRLARAIGDDGIRPAHGGAPIAVRAKIISASVVPIAQSGLRPDLLYRLSGAALALPALGERSDFDGLVDRLIRRITLAMPLSYRLSEAAREALRARIWSGNIRELKNTLQVAVAMAQEGIIDLDHLPAPVVAPARTCLPTAQGDLEQMLIRSGWNVSRVARARGVDRSTLHRQMKRAGLRRP</sequence>
<keyword evidence="2" id="KW-0067">ATP-binding</keyword>
<dbReference type="SUPFAM" id="SSF46689">
    <property type="entry name" value="Homeodomain-like"/>
    <property type="match status" value="1"/>
</dbReference>
<dbReference type="Gene3D" id="3.30.450.40">
    <property type="match status" value="1"/>
</dbReference>
<protein>
    <submittedName>
        <fullName evidence="8">Acetoin catabolism regulatory protein</fullName>
    </submittedName>
</protein>
<evidence type="ECO:0000313" key="8">
    <source>
        <dbReference type="EMBL" id="WVX47879.1"/>
    </source>
</evidence>
<dbReference type="InterPro" id="IPR058031">
    <property type="entry name" value="AAA_lid_NorR"/>
</dbReference>
<evidence type="ECO:0000256" key="3">
    <source>
        <dbReference type="ARBA" id="ARBA00023012"/>
    </source>
</evidence>
<evidence type="ECO:0000256" key="4">
    <source>
        <dbReference type="ARBA" id="ARBA00023015"/>
    </source>
</evidence>
<keyword evidence="3" id="KW-0902">Two-component regulatory system</keyword>
<keyword evidence="6" id="KW-0804">Transcription</keyword>
<keyword evidence="9" id="KW-1185">Reference proteome</keyword>
<feature type="domain" description="Sigma-54 factor interaction" evidence="7">
    <location>
        <begin position="325"/>
        <end position="539"/>
    </location>
</feature>
<dbReference type="InterPro" id="IPR009057">
    <property type="entry name" value="Homeodomain-like_sf"/>
</dbReference>
<dbReference type="InterPro" id="IPR003018">
    <property type="entry name" value="GAF"/>
</dbReference>
<reference evidence="9" key="1">
    <citation type="submission" date="2024-01" db="EMBL/GenBank/DDBJ databases">
        <title>Roseobacter fucihabitans sp. nov., isolated from the brown alga Fucus spiralis.</title>
        <authorList>
            <person name="Hahnke S."/>
            <person name="Berger M."/>
            <person name="Schlingloff A."/>
            <person name="Athale I."/>
            <person name="Neumann-Schaal M."/>
            <person name="Adenaya A."/>
            <person name="Poehlein A."/>
            <person name="Daniel R."/>
            <person name="Pertersen J."/>
            <person name="Brinkhoff T."/>
        </authorList>
    </citation>
    <scope>NUCLEOTIDE SEQUENCE [LARGE SCALE GENOMIC DNA]</scope>
    <source>
        <strain evidence="9">B14</strain>
    </source>
</reference>
<dbReference type="Pfam" id="PF00158">
    <property type="entry name" value="Sigma54_activat"/>
    <property type="match status" value="1"/>
</dbReference>
<dbReference type="Gene3D" id="3.40.50.300">
    <property type="entry name" value="P-loop containing nucleotide triphosphate hydrolases"/>
    <property type="match status" value="1"/>
</dbReference>
<evidence type="ECO:0000256" key="1">
    <source>
        <dbReference type="ARBA" id="ARBA00022741"/>
    </source>
</evidence>
<gene>
    <name evidence="8" type="primary">acoR</name>
    <name evidence="8" type="ORF">ROLI_009520</name>
</gene>
<evidence type="ECO:0000256" key="5">
    <source>
        <dbReference type="ARBA" id="ARBA00023125"/>
    </source>
</evidence>
<proteinExistence type="predicted"/>
<dbReference type="SUPFAM" id="SSF52540">
    <property type="entry name" value="P-loop containing nucleoside triphosphate hydrolases"/>
    <property type="match status" value="1"/>
</dbReference>
<evidence type="ECO:0000256" key="6">
    <source>
        <dbReference type="ARBA" id="ARBA00023163"/>
    </source>
</evidence>
<dbReference type="EMBL" id="CP143423">
    <property type="protein sequence ID" value="WVX47879.1"/>
    <property type="molecule type" value="Genomic_DNA"/>
</dbReference>
<keyword evidence="5" id="KW-0238">DNA-binding</keyword>
<dbReference type="InterPro" id="IPR027417">
    <property type="entry name" value="P-loop_NTPase"/>
</dbReference>
<dbReference type="Gene3D" id="1.10.10.60">
    <property type="entry name" value="Homeodomain-like"/>
    <property type="match status" value="1"/>
</dbReference>
<evidence type="ECO:0000256" key="2">
    <source>
        <dbReference type="ARBA" id="ARBA00022840"/>
    </source>
</evidence>